<dbReference type="SMART" id="SM00838">
    <property type="entry name" value="EFG_C"/>
    <property type="match status" value="1"/>
</dbReference>
<dbReference type="Pfam" id="PF00679">
    <property type="entry name" value="EFG_C"/>
    <property type="match status" value="1"/>
</dbReference>
<comment type="similarity">
    <text evidence="1">Belongs to the TRAFAC class translation factor GTPase superfamily. Classic translation factor GTPase family. EF-G/EF-2 subfamily.</text>
</comment>
<dbReference type="SUPFAM" id="SSF52540">
    <property type="entry name" value="P-loop containing nucleoside triphosphate hydrolases"/>
    <property type="match status" value="1"/>
</dbReference>
<evidence type="ECO:0000259" key="10">
    <source>
        <dbReference type="PROSITE" id="PS51722"/>
    </source>
</evidence>
<evidence type="ECO:0000256" key="5">
    <source>
        <dbReference type="ARBA" id="ARBA00023128"/>
    </source>
</evidence>
<dbReference type="InterPro" id="IPR000640">
    <property type="entry name" value="EFG_V-like"/>
</dbReference>
<dbReference type="GO" id="GO:0003746">
    <property type="term" value="F:translation elongation factor activity"/>
    <property type="evidence" value="ECO:0007669"/>
    <property type="project" value="UniProtKB-UniRule"/>
</dbReference>
<dbReference type="GO" id="GO:0004672">
    <property type="term" value="F:protein kinase activity"/>
    <property type="evidence" value="ECO:0007669"/>
    <property type="project" value="InterPro"/>
</dbReference>
<dbReference type="CDD" id="cd04091">
    <property type="entry name" value="mtEFG1_II_like"/>
    <property type="match status" value="1"/>
</dbReference>
<dbReference type="InterPro" id="IPR011009">
    <property type="entry name" value="Kinase-like_dom_sf"/>
</dbReference>
<dbReference type="InterPro" id="IPR041095">
    <property type="entry name" value="EFG_II"/>
</dbReference>
<dbReference type="GO" id="GO:0070125">
    <property type="term" value="P:mitochondrial translational elongation"/>
    <property type="evidence" value="ECO:0007669"/>
    <property type="project" value="UniProtKB-UniRule"/>
</dbReference>
<dbReference type="SMART" id="SM00889">
    <property type="entry name" value="EFG_IV"/>
    <property type="match status" value="1"/>
</dbReference>
<dbReference type="InterPro" id="IPR008266">
    <property type="entry name" value="Tyr_kinase_AS"/>
</dbReference>
<feature type="binding site" evidence="8">
    <location>
        <begin position="241"/>
        <end position="248"/>
    </location>
    <ligand>
        <name>GTP</name>
        <dbReference type="ChEBI" id="CHEBI:37565"/>
    </ligand>
</feature>
<reference evidence="11 12" key="1">
    <citation type="submission" date="2019-01" db="EMBL/GenBank/DDBJ databases">
        <title>Draft genome sequence of Psathyrella aberdarensis IHI B618.</title>
        <authorList>
            <person name="Buettner E."/>
            <person name="Kellner H."/>
        </authorList>
    </citation>
    <scope>NUCLEOTIDE SEQUENCE [LARGE SCALE GENOMIC DNA]</scope>
    <source>
        <strain evidence="11 12">IHI B618</strain>
    </source>
</reference>
<dbReference type="AlphaFoldDB" id="A0A4Q2DEP7"/>
<dbReference type="InterPro" id="IPR005517">
    <property type="entry name" value="Transl_elong_EFG/EF2_IV"/>
</dbReference>
<dbReference type="PROSITE" id="PS51722">
    <property type="entry name" value="G_TR_2"/>
    <property type="match status" value="1"/>
</dbReference>
<feature type="binding site" evidence="8">
    <location>
        <begin position="372"/>
        <end position="375"/>
    </location>
    <ligand>
        <name>GTP</name>
        <dbReference type="ChEBI" id="CHEBI:37565"/>
    </ligand>
</feature>
<dbReference type="STRING" id="2316362.A0A4Q2DEP7"/>
<dbReference type="GO" id="GO:0003924">
    <property type="term" value="F:GTPase activity"/>
    <property type="evidence" value="ECO:0007669"/>
    <property type="project" value="UniProtKB-UniRule"/>
</dbReference>
<evidence type="ECO:0000256" key="8">
    <source>
        <dbReference type="HAMAP-Rule" id="MF_03061"/>
    </source>
</evidence>
<dbReference type="InterPro" id="IPR035647">
    <property type="entry name" value="EFG_III/V"/>
</dbReference>
<evidence type="ECO:0000256" key="2">
    <source>
        <dbReference type="ARBA" id="ARBA00022741"/>
    </source>
</evidence>
<evidence type="ECO:0000256" key="6">
    <source>
        <dbReference type="ARBA" id="ARBA00023134"/>
    </source>
</evidence>
<keyword evidence="3 8" id="KW-0251">Elongation factor</keyword>
<dbReference type="InterPro" id="IPR027417">
    <property type="entry name" value="P-loop_NTPase"/>
</dbReference>
<dbReference type="NCBIfam" id="TIGR00231">
    <property type="entry name" value="small_GTP"/>
    <property type="match status" value="1"/>
</dbReference>
<dbReference type="Gene3D" id="1.10.510.10">
    <property type="entry name" value="Transferase(Phosphotransferase) domain 1"/>
    <property type="match status" value="1"/>
</dbReference>
<dbReference type="SUPFAM" id="SSF54980">
    <property type="entry name" value="EF-G C-terminal domain-like"/>
    <property type="match status" value="2"/>
</dbReference>
<feature type="region of interest" description="Disordered" evidence="9">
    <location>
        <begin position="199"/>
        <end position="225"/>
    </location>
</feature>
<dbReference type="FunFam" id="3.30.230.10:FF:000003">
    <property type="entry name" value="Elongation factor G"/>
    <property type="match status" value="1"/>
</dbReference>
<gene>
    <name evidence="8" type="primary">MEF1</name>
    <name evidence="11" type="ORF">EST38_g8711</name>
</gene>
<dbReference type="PANTHER" id="PTHR43636">
    <property type="entry name" value="ELONGATION FACTOR G, MITOCHONDRIAL"/>
    <property type="match status" value="1"/>
</dbReference>
<evidence type="ECO:0000313" key="11">
    <source>
        <dbReference type="EMBL" id="RXW17144.1"/>
    </source>
</evidence>
<dbReference type="CDD" id="cd01886">
    <property type="entry name" value="EF-G"/>
    <property type="match status" value="1"/>
</dbReference>
<dbReference type="Pfam" id="PF03144">
    <property type="entry name" value="GTP_EFTU_D2"/>
    <property type="match status" value="1"/>
</dbReference>
<evidence type="ECO:0000313" key="12">
    <source>
        <dbReference type="Proteomes" id="UP000290288"/>
    </source>
</evidence>
<evidence type="ECO:0000256" key="7">
    <source>
        <dbReference type="ARBA" id="ARBA00024731"/>
    </source>
</evidence>
<comment type="caution">
    <text evidence="11">The sequence shown here is derived from an EMBL/GenBank/DDBJ whole genome shotgun (WGS) entry which is preliminary data.</text>
</comment>
<dbReference type="UniPathway" id="UPA00345"/>
<dbReference type="CDD" id="cd16262">
    <property type="entry name" value="EFG_III"/>
    <property type="match status" value="1"/>
</dbReference>
<dbReference type="CDD" id="cd01434">
    <property type="entry name" value="EFG_mtEFG1_IV"/>
    <property type="match status" value="1"/>
</dbReference>
<dbReference type="Gene3D" id="3.30.70.240">
    <property type="match status" value="1"/>
</dbReference>
<dbReference type="PRINTS" id="PR00315">
    <property type="entry name" value="ELONGATNFCT"/>
</dbReference>
<dbReference type="HAMAP" id="MF_00054_B">
    <property type="entry name" value="EF_G_EF_2_B"/>
    <property type="match status" value="1"/>
</dbReference>
<name>A0A4Q2DEP7_9AGAR</name>
<feature type="binding site" evidence="8">
    <location>
        <begin position="318"/>
        <end position="322"/>
    </location>
    <ligand>
        <name>GTP</name>
        <dbReference type="ChEBI" id="CHEBI:37565"/>
    </ligand>
</feature>
<dbReference type="SUPFAM" id="SSF54211">
    <property type="entry name" value="Ribosomal protein S5 domain 2-like"/>
    <property type="match status" value="1"/>
</dbReference>
<dbReference type="FunFam" id="3.30.70.240:FF:000001">
    <property type="entry name" value="Elongation factor G"/>
    <property type="match status" value="1"/>
</dbReference>
<dbReference type="Gene3D" id="2.40.30.10">
    <property type="entry name" value="Translation factors"/>
    <property type="match status" value="1"/>
</dbReference>
<dbReference type="PROSITE" id="PS00301">
    <property type="entry name" value="G_TR_1"/>
    <property type="match status" value="1"/>
</dbReference>
<accession>A0A4Q2DEP7</accession>
<dbReference type="OrthoDB" id="198619at2759"/>
<dbReference type="Gene3D" id="3.30.70.870">
    <property type="entry name" value="Elongation Factor G (Translational Gtpase), domain 3"/>
    <property type="match status" value="1"/>
</dbReference>
<dbReference type="Proteomes" id="UP000290288">
    <property type="component" value="Unassembled WGS sequence"/>
</dbReference>
<proteinExistence type="inferred from homology"/>
<keyword evidence="12" id="KW-1185">Reference proteome</keyword>
<dbReference type="Gene3D" id="3.40.50.300">
    <property type="entry name" value="P-loop containing nucleotide triphosphate hydrolases"/>
    <property type="match status" value="1"/>
</dbReference>
<keyword evidence="2 8" id="KW-0547">Nucleotide-binding</keyword>
<dbReference type="Pfam" id="PF14492">
    <property type="entry name" value="EFG_III"/>
    <property type="match status" value="1"/>
</dbReference>
<dbReference type="FunFam" id="2.40.30.10:FF:000022">
    <property type="entry name" value="Elongation factor G, mitochondrial"/>
    <property type="match status" value="1"/>
</dbReference>
<dbReference type="InterPro" id="IPR020568">
    <property type="entry name" value="Ribosomal_Su5_D2-typ_SF"/>
</dbReference>
<keyword evidence="6 8" id="KW-0342">GTP-binding</keyword>
<evidence type="ECO:0000256" key="1">
    <source>
        <dbReference type="ARBA" id="ARBA00005870"/>
    </source>
</evidence>
<comment type="pathway">
    <text evidence="8">Protein biosynthesis; polypeptide chain elongation.</text>
</comment>
<organism evidence="11 12">
    <name type="scientific">Candolleomyces aberdarensis</name>
    <dbReference type="NCBI Taxonomy" id="2316362"/>
    <lineage>
        <taxon>Eukaryota</taxon>
        <taxon>Fungi</taxon>
        <taxon>Dikarya</taxon>
        <taxon>Basidiomycota</taxon>
        <taxon>Agaricomycotina</taxon>
        <taxon>Agaricomycetes</taxon>
        <taxon>Agaricomycetidae</taxon>
        <taxon>Agaricales</taxon>
        <taxon>Agaricineae</taxon>
        <taxon>Psathyrellaceae</taxon>
        <taxon>Candolleomyces</taxon>
    </lineage>
</organism>
<dbReference type="InterPro" id="IPR014721">
    <property type="entry name" value="Ribsml_uS5_D2-typ_fold_subgr"/>
</dbReference>
<keyword evidence="4 8" id="KW-0648">Protein biosynthesis</keyword>
<dbReference type="InterPro" id="IPR009000">
    <property type="entry name" value="Transl_B-barrel_sf"/>
</dbReference>
<dbReference type="InterPro" id="IPR005225">
    <property type="entry name" value="Small_GTP-bd"/>
</dbReference>
<dbReference type="InterPro" id="IPR031157">
    <property type="entry name" value="G_TR_CS"/>
</dbReference>
<dbReference type="FunFam" id="3.30.70.870:FF:000001">
    <property type="entry name" value="Elongation factor G"/>
    <property type="match status" value="1"/>
</dbReference>
<dbReference type="EMBL" id="SDEE01000367">
    <property type="protein sequence ID" value="RXW17144.1"/>
    <property type="molecule type" value="Genomic_DNA"/>
</dbReference>
<dbReference type="GO" id="GO:0005739">
    <property type="term" value="C:mitochondrion"/>
    <property type="evidence" value="ECO:0007669"/>
    <property type="project" value="UniProtKB-SubCell"/>
</dbReference>
<dbReference type="Pfam" id="PF00009">
    <property type="entry name" value="GTP_EFTU"/>
    <property type="match status" value="1"/>
</dbReference>
<sequence>MVDASEGVLGIEWIEGQCVRKLLPGGEEPEDGDTYEQQVDLSEDSLKEYGITIGKLMELIGVELAKLHKADIIHGDLTTSNMMLRHPSTFQSPGCPTELVLIDFGLSFVSTLVEDKAVDLYVLERAFASTHPDSEPMFASVLDAYSKALKAKEWKTIKSRLDERLAAPSAAVSSWHLVNNAHSRTALLPLWSRKASTATAAAAAPEEGDAAEAATPEYPTYPLTDADRQRLDFQRNIGVSAHIDSGKTTLTERILFYTGKIREIHEVRGRDSVGAKMDSMDLEREKGITIQSAATFCDWEATDAVDGSKQKYAVNIIDTPGHVDFTIEVERALRVLDGAILVLCAVAGVQSQTTTVDRQMRRYGVPRISFVNKMDRPGANPWRIVNQIRAKLRIPAAAVQVPIGVEDQFRGVVDLVHWRALYNEGYKGSDVVVSQEIPADVLELATQKRQELIEQLAEVDEEIGEIFLNDEVPTNAQIHEAVRRSTIGLKFSPVFLGSAIKNTGVQPLLDGVCEYLPNPSEKEVLAIDTKESAGTAAASAQGTPNVPLVPAASAPLVGLAFKLEEGRYGQLTYMRVYQGTLKKSMQIWNARTGKKIKVPRLVRMHSDEMEDVDSIGPGEICAMFGVECSSGDTFTDGTTSFSMTSMFVPDPVISLSIKPKGQETPNFSRALNRFQKEDPTFKVHIDQESKETIISGMGELHLEIYVERMRREYNVDCITGKPRVAFRETVTQRAEFSFTHKKQTGGAGQYAKVMGFIEPMEVDPETGKDIAFENLVMGGNIPTNFIPAVERGFYEALEKGTLSGNPITGVRFVLKDGAFHAVDSSELAFRLAAIGAFREAFKQAAAIMLEPVMTVEVVAPSEFQSQVIGGLNTRRGTIVDSEVRDDEFTAVAEVALNDMFGYSNQLRGSTQGKGEFSMEYKHHMPVLPNVQKELEEAYKKTLNQGKK</sequence>
<dbReference type="Pfam" id="PF03764">
    <property type="entry name" value="EFG_IV"/>
    <property type="match status" value="1"/>
</dbReference>
<dbReference type="InterPro" id="IPR000795">
    <property type="entry name" value="T_Tr_GTP-bd_dom"/>
</dbReference>
<dbReference type="GO" id="GO:0005525">
    <property type="term" value="F:GTP binding"/>
    <property type="evidence" value="ECO:0007669"/>
    <property type="project" value="UniProtKB-UniRule"/>
</dbReference>
<dbReference type="NCBIfam" id="NF009381">
    <property type="entry name" value="PRK12740.1-5"/>
    <property type="match status" value="1"/>
</dbReference>
<dbReference type="InterPro" id="IPR004540">
    <property type="entry name" value="Transl_elong_EFG/EF2"/>
</dbReference>
<dbReference type="InterPro" id="IPR004161">
    <property type="entry name" value="EFTu-like_2"/>
</dbReference>
<comment type="similarity">
    <text evidence="8">Belongs to the GTP-binding elongation factor family. EF-G/EF-2 subfamily.</text>
</comment>
<dbReference type="FunFam" id="3.40.50.300:FF:000029">
    <property type="entry name" value="Elongation factor G"/>
    <property type="match status" value="1"/>
</dbReference>
<comment type="function">
    <text evidence="7">Catalyzes the GTP-dependent ribosomal translocation step during translation elongation. During this step, the ribosome changes from the pre-translocational (PRE) to the post-translocational (POST) state as the newly formed A-site-bound peptidyl-tRNA and P-site-bound deacylated tRNA move to the P and E sites, respectively. Catalyzes the coordinated movement of the two tRNA molecules, the mRNA and conformational changes in the ribosome.</text>
</comment>
<dbReference type="Gene3D" id="3.30.230.10">
    <property type="match status" value="1"/>
</dbReference>
<dbReference type="NCBIfam" id="TIGR00484">
    <property type="entry name" value="EF-G"/>
    <property type="match status" value="1"/>
</dbReference>
<feature type="compositionally biased region" description="Low complexity" evidence="9">
    <location>
        <begin position="199"/>
        <end position="215"/>
    </location>
</feature>
<dbReference type="PANTHER" id="PTHR43636:SF2">
    <property type="entry name" value="ELONGATION FACTOR G, MITOCHONDRIAL"/>
    <property type="match status" value="1"/>
</dbReference>
<keyword evidence="5 8" id="KW-0496">Mitochondrion</keyword>
<evidence type="ECO:0000256" key="4">
    <source>
        <dbReference type="ARBA" id="ARBA00022917"/>
    </source>
</evidence>
<comment type="function">
    <text evidence="8">Mitochondrial GTPase that catalyzes the GTP-dependent ribosomal translocation step during translation elongation. During this step, the ribosome changes from the pre-translocational (PRE) to the post-translocational (POST) state as the newly formed A-site-bound peptidyl-tRNA and P-site-bound deacylated tRNA move to the P and E sites, respectively. Catalyzes the coordinated movement of the two tRNA molecules, the mRNA and conformational changes in the ribosome.</text>
</comment>
<protein>
    <recommendedName>
        <fullName evidence="8">Elongation factor G, mitochondrial</fullName>
        <shortName evidence="8">EF-Gmt</shortName>
    </recommendedName>
    <alternativeName>
        <fullName evidence="8">Elongation factor G 1, mitochondrial</fullName>
        <shortName evidence="8">mEF-G 1</shortName>
    </alternativeName>
    <alternativeName>
        <fullName evidence="8">Elongation factor G1</fullName>
    </alternativeName>
</protein>
<dbReference type="PROSITE" id="PS00109">
    <property type="entry name" value="PROTEIN_KINASE_TYR"/>
    <property type="match status" value="1"/>
</dbReference>
<comment type="subcellular location">
    <subcellularLocation>
        <location evidence="8">Mitochondrion</location>
    </subcellularLocation>
</comment>
<dbReference type="SUPFAM" id="SSF56112">
    <property type="entry name" value="Protein kinase-like (PK-like)"/>
    <property type="match status" value="1"/>
</dbReference>
<feature type="domain" description="Tr-type G" evidence="10">
    <location>
        <begin position="232"/>
        <end position="520"/>
    </location>
</feature>
<dbReference type="InterPro" id="IPR047872">
    <property type="entry name" value="EFG_IV"/>
</dbReference>
<dbReference type="InterPro" id="IPR009022">
    <property type="entry name" value="EFG_III"/>
</dbReference>
<dbReference type="SUPFAM" id="SSF50447">
    <property type="entry name" value="Translation proteins"/>
    <property type="match status" value="1"/>
</dbReference>
<evidence type="ECO:0000256" key="3">
    <source>
        <dbReference type="ARBA" id="ARBA00022768"/>
    </source>
</evidence>
<evidence type="ECO:0000256" key="9">
    <source>
        <dbReference type="SAM" id="MobiDB-lite"/>
    </source>
</evidence>